<dbReference type="EMBL" id="CP002214">
    <property type="protein sequence ID" value="ADO59644.1"/>
    <property type="molecule type" value="Genomic_DNA"/>
</dbReference>
<dbReference type="OrthoDB" id="2665558at2"/>
<sequence length="187" mass="22269">MFIKKSKVPFKSNPLAMVRVALVQHVEEKVQGKFYKAKELACYQFLKNMKDETLEEILLVYIEREGLSEITLEDWRKEAKLMFDVIYDREDYKGLEIKYKRQGFGTTGLGVYDKNADVFYDCAEVEHWSKIREIVEHKYTPMFKALDQLYFNPSLNEYDGYTREEVESFIMDNFELVGESKRLDDYL</sequence>
<dbReference type="KEGG" id="ppm:PPSC2_26920"/>
<dbReference type="AlphaFoldDB" id="E3EJP6"/>
<dbReference type="RefSeq" id="WP_013386058.1">
    <property type="nucleotide sequence ID" value="NC_014628.2"/>
</dbReference>
<geneLocation type="plasmid" evidence="1 2">
    <name>pSC2</name>
</geneLocation>
<evidence type="ECO:0000313" key="1">
    <source>
        <dbReference type="EMBL" id="ADO59644.1"/>
    </source>
</evidence>
<keyword evidence="1" id="KW-0614">Plasmid</keyword>
<reference evidence="1 2" key="1">
    <citation type="journal article" date="2011" name="J. Bacteriol.">
        <title>Complete genome sequence of Paenibacillus polymyxa SC2, a strain of plant growth-promoting Rhizobacterium with broad-spectrum antimicrobial activity.</title>
        <authorList>
            <person name="Ma M."/>
            <person name="Wang C."/>
            <person name="Ding Y."/>
            <person name="Li L."/>
            <person name="Shen D."/>
            <person name="Jiang X."/>
            <person name="Guan D."/>
            <person name="Cao F."/>
            <person name="Chen H."/>
            <person name="Feng R."/>
            <person name="Wang X."/>
            <person name="Ge Y."/>
            <person name="Yao L."/>
            <person name="Bing X."/>
            <person name="Yang X."/>
            <person name="Li J."/>
            <person name="Du B."/>
        </authorList>
    </citation>
    <scope>NUCLEOTIDE SEQUENCE [LARGE SCALE GENOMIC DNA]</scope>
    <source>
        <strain evidence="1 2">SC2</strain>
        <plasmid evidence="2">pSC2</plasmid>
    </source>
</reference>
<accession>E3EJP6</accession>
<protein>
    <submittedName>
        <fullName evidence="1">Uncharacterized protein</fullName>
    </submittedName>
</protein>
<gene>
    <name evidence="1" type="ORF">PPSC2_26920</name>
</gene>
<dbReference type="Proteomes" id="UP000006868">
    <property type="component" value="Plasmid pSC2"/>
</dbReference>
<dbReference type="eggNOG" id="ENOG5032BDK">
    <property type="taxonomic scope" value="Bacteria"/>
</dbReference>
<name>E3EJP6_PAEPS</name>
<dbReference type="HOGENOM" id="CLU_1446334_0_0_9"/>
<evidence type="ECO:0000313" key="2">
    <source>
        <dbReference type="Proteomes" id="UP000006868"/>
    </source>
</evidence>
<organism evidence="1 2">
    <name type="scientific">Paenibacillus polymyxa (strain SC2)</name>
    <name type="common">Bacillus polymyxa</name>
    <dbReference type="NCBI Taxonomy" id="886882"/>
    <lineage>
        <taxon>Bacteria</taxon>
        <taxon>Bacillati</taxon>
        <taxon>Bacillota</taxon>
        <taxon>Bacilli</taxon>
        <taxon>Bacillales</taxon>
        <taxon>Paenibacillaceae</taxon>
        <taxon>Paenibacillus</taxon>
    </lineage>
</organism>
<proteinExistence type="predicted"/>
<dbReference type="PATRIC" id="fig|886882.15.peg.5691"/>